<comment type="caution">
    <text evidence="2">The sequence shown here is derived from an EMBL/GenBank/DDBJ whole genome shotgun (WGS) entry which is preliminary data.</text>
</comment>
<name>A0A2W1KFI4_ACIFR</name>
<dbReference type="AlphaFoldDB" id="A0A2W1KFI4"/>
<evidence type="ECO:0000313" key="3">
    <source>
        <dbReference type="Proteomes" id="UP000248886"/>
    </source>
</evidence>
<keyword evidence="1" id="KW-0812">Transmembrane</keyword>
<feature type="transmembrane region" description="Helical" evidence="1">
    <location>
        <begin position="68"/>
        <end position="90"/>
    </location>
</feature>
<feature type="transmembrane region" description="Helical" evidence="1">
    <location>
        <begin position="96"/>
        <end position="120"/>
    </location>
</feature>
<sequence length="157" mass="18161">MIDGLLLTWRDIRDGIPQTTGLAGPRARISEMTATIFRYKPNGERDYYLEQIEREAAELRARPVDGELWAYIFCLPIRALAFVLFLPVRYGYGKQYLWALLFLFFVAPVTLFVGAFVLGVHAHPQAFLAFWQTYVIRHPGAASWTWAIRGFTDLCRW</sequence>
<organism evidence="2 3">
    <name type="scientific">Acidithiobacillus ferrooxidans</name>
    <name type="common">Thiobacillus ferrooxidans</name>
    <dbReference type="NCBI Taxonomy" id="920"/>
    <lineage>
        <taxon>Bacteria</taxon>
        <taxon>Pseudomonadati</taxon>
        <taxon>Pseudomonadota</taxon>
        <taxon>Acidithiobacillia</taxon>
        <taxon>Acidithiobacillales</taxon>
        <taxon>Acidithiobacillaceae</taxon>
        <taxon>Acidithiobacillus</taxon>
    </lineage>
</organism>
<accession>A0A2W1KFI4</accession>
<evidence type="ECO:0000313" key="2">
    <source>
        <dbReference type="EMBL" id="PZD81215.1"/>
    </source>
</evidence>
<keyword evidence="1" id="KW-1133">Transmembrane helix</keyword>
<protein>
    <submittedName>
        <fullName evidence="2">Uncharacterized protein</fullName>
    </submittedName>
</protein>
<evidence type="ECO:0000256" key="1">
    <source>
        <dbReference type="SAM" id="Phobius"/>
    </source>
</evidence>
<dbReference type="EMBL" id="QKQP01000002">
    <property type="protein sequence ID" value="PZD81215.1"/>
    <property type="molecule type" value="Genomic_DNA"/>
</dbReference>
<reference evidence="2 3" key="1">
    <citation type="submission" date="2018-06" db="EMBL/GenBank/DDBJ databases">
        <title>Draft sequence of Acidithiobacillus ferrooxidans CCM 4253.</title>
        <authorList>
            <person name="Moya-Beltran A."/>
            <person name="Castro M."/>
            <person name="Covarrubias P.C."/>
            <person name="Issotta F."/>
            <person name="Janiczek O."/>
            <person name="Mandl M."/>
            <person name="Kucera J."/>
            <person name="Quatrini R."/>
        </authorList>
    </citation>
    <scope>NUCLEOTIDE SEQUENCE [LARGE SCALE GENOMIC DNA]</scope>
    <source>
        <strain evidence="2 3">CCM 4253</strain>
    </source>
</reference>
<keyword evidence="1" id="KW-0472">Membrane</keyword>
<dbReference type="Proteomes" id="UP000248886">
    <property type="component" value="Unassembled WGS sequence"/>
</dbReference>
<dbReference type="OrthoDB" id="9931944at2"/>
<gene>
    <name evidence="2" type="ORF">DN052_07955</name>
</gene>
<proteinExistence type="predicted"/>